<keyword evidence="3" id="KW-1185">Reference proteome</keyword>
<dbReference type="InterPro" id="IPR036291">
    <property type="entry name" value="NAD(P)-bd_dom_sf"/>
</dbReference>
<dbReference type="Proteomes" id="UP001156905">
    <property type="component" value="Unassembled WGS sequence"/>
</dbReference>
<dbReference type="NCBIfam" id="NF004513">
    <property type="entry name" value="PRK05854.1"/>
    <property type="match status" value="1"/>
</dbReference>
<dbReference type="EMBL" id="BSOW01000024">
    <property type="protein sequence ID" value="GLR89192.1"/>
    <property type="molecule type" value="Genomic_DNA"/>
</dbReference>
<keyword evidence="1" id="KW-0560">Oxidoreductase</keyword>
<evidence type="ECO:0000313" key="2">
    <source>
        <dbReference type="EMBL" id="GLR89192.1"/>
    </source>
</evidence>
<comment type="caution">
    <text evidence="2">The sequence shown here is derived from an EMBL/GenBank/DDBJ whole genome shotgun (WGS) entry which is preliminary data.</text>
</comment>
<reference evidence="3" key="1">
    <citation type="journal article" date="2019" name="Int. J. Syst. Evol. Microbiol.">
        <title>The Global Catalogue of Microorganisms (GCM) 10K type strain sequencing project: providing services to taxonomists for standard genome sequencing and annotation.</title>
        <authorList>
            <consortium name="The Broad Institute Genomics Platform"/>
            <consortium name="The Broad Institute Genome Sequencing Center for Infectious Disease"/>
            <person name="Wu L."/>
            <person name="Ma J."/>
        </authorList>
    </citation>
    <scope>NUCLEOTIDE SEQUENCE [LARGE SCALE GENOMIC DNA]</scope>
    <source>
        <strain evidence="3">NBRC 102520</strain>
    </source>
</reference>
<name>A0ABQ6BAQ7_9BRAD</name>
<protein>
    <submittedName>
        <fullName evidence="2">Dehydrogenase</fullName>
    </submittedName>
</protein>
<evidence type="ECO:0000256" key="1">
    <source>
        <dbReference type="ARBA" id="ARBA00023002"/>
    </source>
</evidence>
<proteinExistence type="predicted"/>
<dbReference type="PRINTS" id="PR00081">
    <property type="entry name" value="GDHRDH"/>
</dbReference>
<organism evidence="2 3">
    <name type="scientific">Bradyrhizobium iriomotense</name>
    <dbReference type="NCBI Taxonomy" id="441950"/>
    <lineage>
        <taxon>Bacteria</taxon>
        <taxon>Pseudomonadati</taxon>
        <taxon>Pseudomonadota</taxon>
        <taxon>Alphaproteobacteria</taxon>
        <taxon>Hyphomicrobiales</taxon>
        <taxon>Nitrobacteraceae</taxon>
        <taxon>Bradyrhizobium</taxon>
    </lineage>
</organism>
<dbReference type="PANTHER" id="PTHR43157">
    <property type="entry name" value="PHOSPHATIDYLINOSITOL-GLYCAN BIOSYNTHESIS CLASS F PROTEIN-RELATED"/>
    <property type="match status" value="1"/>
</dbReference>
<dbReference type="InterPro" id="IPR020904">
    <property type="entry name" value="Sc_DH/Rdtase_CS"/>
</dbReference>
<dbReference type="Pfam" id="PF00106">
    <property type="entry name" value="adh_short"/>
    <property type="match status" value="1"/>
</dbReference>
<accession>A0ABQ6BAQ7</accession>
<sequence>MLETGMPDWTTADIPSLDGKTAIVTGASGGLGYETALALAGAGATVILAGRSEAKGQRALELICNRFPNALVAYEELDLARLGSVADFARRIAAMHDRLDILINNAGVMALPKRCETADGFEMQLGINYLGHYALTAHLLPQLRRAQGARVLQLASLAHRSGRIDFDDLQSKRSYRPWRAYCQSKLAMLMFALELQRHSNAAGWGLTSVAAHPGFARTELIANGPGTGTLSWRIGQLIQPYVSQSAAEGALPTLFAATAPAAQAGGYYGPNGFYELKGAPAPAKIMPQAKDLASAAMLWDASATLTGISFDEFAVAA</sequence>
<dbReference type="SUPFAM" id="SSF51735">
    <property type="entry name" value="NAD(P)-binding Rossmann-fold domains"/>
    <property type="match status" value="1"/>
</dbReference>
<dbReference type="Gene3D" id="3.40.50.720">
    <property type="entry name" value="NAD(P)-binding Rossmann-like Domain"/>
    <property type="match status" value="1"/>
</dbReference>
<dbReference type="InterPro" id="IPR002347">
    <property type="entry name" value="SDR_fam"/>
</dbReference>
<gene>
    <name evidence="2" type="ORF">GCM10007857_59050</name>
</gene>
<dbReference type="NCBIfam" id="NF004846">
    <property type="entry name" value="PRK06197.1"/>
    <property type="match status" value="1"/>
</dbReference>
<dbReference type="PANTHER" id="PTHR43157:SF31">
    <property type="entry name" value="PHOSPHATIDYLINOSITOL-GLYCAN BIOSYNTHESIS CLASS F PROTEIN"/>
    <property type="match status" value="1"/>
</dbReference>
<evidence type="ECO:0000313" key="3">
    <source>
        <dbReference type="Proteomes" id="UP001156905"/>
    </source>
</evidence>
<dbReference type="PROSITE" id="PS00061">
    <property type="entry name" value="ADH_SHORT"/>
    <property type="match status" value="1"/>
</dbReference>